<sequence length="97" mass="10640">MGACLSCCGDQEKEQYPSSSSYPREIVSNNISSNNTLSSKDTEARALAAEKAAERQKQFEKSAAGRAAYKTEKEIKESKKNPTGKSDNNDNSKDWLS</sequence>
<feature type="region of interest" description="Disordered" evidence="1">
    <location>
        <begin position="1"/>
        <end position="97"/>
    </location>
</feature>
<feature type="compositionally biased region" description="Basic and acidic residues" evidence="1">
    <location>
        <begin position="87"/>
        <end position="97"/>
    </location>
</feature>
<feature type="compositionally biased region" description="Basic and acidic residues" evidence="1">
    <location>
        <begin position="51"/>
        <end position="60"/>
    </location>
</feature>
<feature type="compositionally biased region" description="Low complexity" evidence="1">
    <location>
        <begin position="28"/>
        <end position="50"/>
    </location>
</feature>
<name>A0A7S0URJ2_9CHLO</name>
<evidence type="ECO:0008006" key="3">
    <source>
        <dbReference type="Google" id="ProtNLM"/>
    </source>
</evidence>
<organism evidence="2">
    <name type="scientific">Polytomella parva</name>
    <dbReference type="NCBI Taxonomy" id="51329"/>
    <lineage>
        <taxon>Eukaryota</taxon>
        <taxon>Viridiplantae</taxon>
        <taxon>Chlorophyta</taxon>
        <taxon>core chlorophytes</taxon>
        <taxon>Chlorophyceae</taxon>
        <taxon>CS clade</taxon>
        <taxon>Chlamydomonadales</taxon>
        <taxon>Chlamydomonadaceae</taxon>
        <taxon>Polytomella</taxon>
    </lineage>
</organism>
<protein>
    <recommendedName>
        <fullName evidence="3">Small VCP/p97-interacting protein</fullName>
    </recommendedName>
</protein>
<evidence type="ECO:0000313" key="2">
    <source>
        <dbReference type="EMBL" id="CAD8765026.1"/>
    </source>
</evidence>
<dbReference type="EMBL" id="HBFM01002459">
    <property type="protein sequence ID" value="CAD8765026.1"/>
    <property type="molecule type" value="Transcribed_RNA"/>
</dbReference>
<dbReference type="AlphaFoldDB" id="A0A7S0URJ2"/>
<reference evidence="2" key="1">
    <citation type="submission" date="2021-01" db="EMBL/GenBank/DDBJ databases">
        <authorList>
            <person name="Corre E."/>
            <person name="Pelletier E."/>
            <person name="Niang G."/>
            <person name="Scheremetjew M."/>
            <person name="Finn R."/>
            <person name="Kale V."/>
            <person name="Holt S."/>
            <person name="Cochrane G."/>
            <person name="Meng A."/>
            <person name="Brown T."/>
            <person name="Cohen L."/>
        </authorList>
    </citation>
    <scope>NUCLEOTIDE SEQUENCE</scope>
    <source>
        <strain evidence="2">SAG 63-3</strain>
    </source>
</reference>
<proteinExistence type="predicted"/>
<feature type="compositionally biased region" description="Basic and acidic residues" evidence="1">
    <location>
        <begin position="69"/>
        <end position="80"/>
    </location>
</feature>
<gene>
    <name evidence="2" type="ORF">PPAR00522_LOCUS1411</name>
</gene>
<evidence type="ECO:0000256" key="1">
    <source>
        <dbReference type="SAM" id="MobiDB-lite"/>
    </source>
</evidence>
<accession>A0A7S0URJ2</accession>